<reference evidence="1 2" key="2">
    <citation type="journal article" date="2013" name="PLoS ONE">
        <title>INDIGO - INtegrated Data Warehouse of MIcrobial GenOmes with Examples from the Red Sea Extremophiles.</title>
        <authorList>
            <person name="Alam I."/>
            <person name="Antunes A."/>
            <person name="Kamau A.A."/>
            <person name="Ba Alawi W."/>
            <person name="Kalkatawi M."/>
            <person name="Stingl U."/>
            <person name="Bajic V.B."/>
        </authorList>
    </citation>
    <scope>NUCLEOTIDE SEQUENCE [LARGE SCALE GENOMIC DNA]</scope>
    <source>
        <strain evidence="1 2">E1L3A</strain>
    </source>
</reference>
<dbReference type="InterPro" id="IPR029063">
    <property type="entry name" value="SAM-dependent_MTases_sf"/>
</dbReference>
<evidence type="ECO:0000313" key="1">
    <source>
        <dbReference type="EMBL" id="ERJ19473.1"/>
    </source>
</evidence>
<dbReference type="STRING" id="1033802.SSPSH_001541"/>
<name>U2FZD7_9GAMM</name>
<evidence type="ECO:0000313" key="2">
    <source>
        <dbReference type="Proteomes" id="UP000006242"/>
    </source>
</evidence>
<keyword evidence="1" id="KW-0808">Transferase</keyword>
<dbReference type="RefSeq" id="WP_006915539.1">
    <property type="nucleotide sequence ID" value="NZ_AFNV02000009.1"/>
</dbReference>
<dbReference type="AlphaFoldDB" id="U2FZD7"/>
<comment type="caution">
    <text evidence="1">The sequence shown here is derived from an EMBL/GenBank/DDBJ whole genome shotgun (WGS) entry which is preliminary data.</text>
</comment>
<organism evidence="1 2">
    <name type="scientific">Salinisphaera shabanensis E1L3A</name>
    <dbReference type="NCBI Taxonomy" id="1033802"/>
    <lineage>
        <taxon>Bacteria</taxon>
        <taxon>Pseudomonadati</taxon>
        <taxon>Pseudomonadota</taxon>
        <taxon>Gammaproteobacteria</taxon>
        <taxon>Salinisphaerales</taxon>
        <taxon>Salinisphaeraceae</taxon>
        <taxon>Salinisphaera</taxon>
    </lineage>
</organism>
<protein>
    <submittedName>
        <fullName evidence="1">Phospholipid N-methyltransferase protein</fullName>
        <ecNumber evidence="1">2.1.1.17</ecNumber>
    </submittedName>
</protein>
<dbReference type="Proteomes" id="UP000006242">
    <property type="component" value="Unassembled WGS sequence"/>
</dbReference>
<dbReference type="Gene3D" id="3.40.50.150">
    <property type="entry name" value="Vaccinia Virus protein VP39"/>
    <property type="match status" value="1"/>
</dbReference>
<dbReference type="GO" id="GO:0032259">
    <property type="term" value="P:methylation"/>
    <property type="evidence" value="ECO:0007669"/>
    <property type="project" value="UniProtKB-KW"/>
</dbReference>
<dbReference type="eggNOG" id="COG3963">
    <property type="taxonomic scope" value="Bacteria"/>
</dbReference>
<dbReference type="EMBL" id="AFNV02000009">
    <property type="protein sequence ID" value="ERJ19473.1"/>
    <property type="molecule type" value="Genomic_DNA"/>
</dbReference>
<dbReference type="EC" id="2.1.1.17" evidence="1"/>
<proteinExistence type="predicted"/>
<keyword evidence="1" id="KW-0489">Methyltransferase</keyword>
<dbReference type="OrthoDB" id="9805585at2"/>
<accession>U2FZD7</accession>
<reference evidence="1 2" key="1">
    <citation type="journal article" date="2011" name="J. Bacteriol.">
        <title>Genome sequence of Salinisphaera shabanensis, a gammaproteobacterium from the harsh, variable environment of the brine-seawater interface of the Shaban Deep in the Red Sea.</title>
        <authorList>
            <person name="Antunes A."/>
            <person name="Alam I."/>
            <person name="Bajic V.B."/>
            <person name="Stingl U."/>
        </authorList>
    </citation>
    <scope>NUCLEOTIDE SEQUENCE [LARGE SCALE GENOMIC DNA]</scope>
    <source>
        <strain evidence="1 2">E1L3A</strain>
    </source>
</reference>
<dbReference type="SUPFAM" id="SSF53335">
    <property type="entry name" value="S-adenosyl-L-methionine-dependent methyltransferases"/>
    <property type="match status" value="1"/>
</dbReference>
<dbReference type="GO" id="GO:0004608">
    <property type="term" value="F:phosphatidylethanolamine N-methyltransferase activity"/>
    <property type="evidence" value="ECO:0007669"/>
    <property type="project" value="UniProtKB-EC"/>
</dbReference>
<sequence>MSDTRLLLRLWLTKPRQIATWTPTGTAVAQAYVDALDAAPRDGHIVELGAGTGPITGAMIDAGCDRSRLCIVEYDHALVVLLKQRFGHTGIVQGDARALDALFDAHGIDRVAAIVSTLPILHFSRTDQKRVLDGCFSRALPGATFTQITYLPGSPIRRRALSRWGYCARRFKRVNRNWPPATLWQYQPASAD</sequence>
<keyword evidence="2" id="KW-1185">Reference proteome</keyword>
<gene>
    <name evidence="1" type="primary">pmtA</name>
    <name evidence="1" type="ORF">SSPSH_001541</name>
</gene>